<feature type="binding site" evidence="7">
    <location>
        <position position="136"/>
    </location>
    <ligand>
        <name>glyoxylate</name>
        <dbReference type="ChEBI" id="CHEBI:36655"/>
    </ligand>
</feature>
<accession>A0A364NPY3</accession>
<dbReference type="PANTHER" id="PTHR10578:SF143">
    <property type="entry name" value="FMN-DEPENDENT ALPHA-HYDROXY ACID DEHYDROGENASE PB1A11.03"/>
    <property type="match status" value="1"/>
</dbReference>
<feature type="binding site" evidence="7">
    <location>
        <position position="171"/>
    </location>
    <ligand>
        <name>glyoxylate</name>
        <dbReference type="ChEBI" id="CHEBI:36655"/>
    </ligand>
</feature>
<keyword evidence="3 7" id="KW-0288">FMN</keyword>
<evidence type="ECO:0000256" key="1">
    <source>
        <dbReference type="ARBA" id="ARBA00001917"/>
    </source>
</evidence>
<feature type="binding site" evidence="7">
    <location>
        <position position="162"/>
    </location>
    <ligand>
        <name>FMN</name>
        <dbReference type="ChEBI" id="CHEBI:58210"/>
    </ligand>
</feature>
<feature type="binding site" evidence="7">
    <location>
        <position position="134"/>
    </location>
    <ligand>
        <name>FMN</name>
        <dbReference type="ChEBI" id="CHEBI:58210"/>
    </ligand>
</feature>
<feature type="binding site" evidence="7">
    <location>
        <position position="230"/>
    </location>
    <ligand>
        <name>FMN</name>
        <dbReference type="ChEBI" id="CHEBI:58210"/>
    </ligand>
</feature>
<feature type="active site" description="Proton acceptor" evidence="6">
    <location>
        <position position="254"/>
    </location>
</feature>
<dbReference type="InterPro" id="IPR037396">
    <property type="entry name" value="FMN_HAD"/>
</dbReference>
<feature type="binding site" evidence="7">
    <location>
        <begin position="285"/>
        <end position="289"/>
    </location>
    <ligand>
        <name>FMN</name>
        <dbReference type="ChEBI" id="CHEBI:58210"/>
    </ligand>
</feature>
<reference evidence="9 10" key="1">
    <citation type="submission" date="2018-06" db="EMBL/GenBank/DDBJ databases">
        <title>Nitrincola tibetense sp. nov., isolated from Lake XuguoCo on Tibetan Plateau.</title>
        <authorList>
            <person name="Xing P."/>
        </authorList>
    </citation>
    <scope>NUCLEOTIDE SEQUENCE [LARGE SCALE GENOMIC DNA]</scope>
    <source>
        <strain evidence="10">xg18</strain>
    </source>
</reference>
<feature type="binding site" evidence="7">
    <location>
        <position position="29"/>
    </location>
    <ligand>
        <name>glyoxylate</name>
        <dbReference type="ChEBI" id="CHEBI:36655"/>
    </ligand>
</feature>
<dbReference type="Gene3D" id="3.20.20.70">
    <property type="entry name" value="Aldolase class I"/>
    <property type="match status" value="1"/>
</dbReference>
<evidence type="ECO:0000256" key="4">
    <source>
        <dbReference type="ARBA" id="ARBA00023002"/>
    </source>
</evidence>
<dbReference type="AlphaFoldDB" id="A0A364NPY3"/>
<comment type="caution">
    <text evidence="9">The sequence shown here is derived from an EMBL/GenBank/DDBJ whole genome shotgun (WGS) entry which is preliminary data.</text>
</comment>
<dbReference type="InterPro" id="IPR013785">
    <property type="entry name" value="Aldolase_TIM"/>
</dbReference>
<dbReference type="Pfam" id="PF01070">
    <property type="entry name" value="FMN_dh"/>
    <property type="match status" value="1"/>
</dbReference>
<dbReference type="EMBL" id="QKRX01000003">
    <property type="protein sequence ID" value="RAU19070.1"/>
    <property type="molecule type" value="Genomic_DNA"/>
</dbReference>
<dbReference type="GO" id="GO:0010181">
    <property type="term" value="F:FMN binding"/>
    <property type="evidence" value="ECO:0007669"/>
    <property type="project" value="InterPro"/>
</dbReference>
<sequence length="368" mass="39708">MSRIPHTLCSLSDYEAEAERHLPPDVWAYISGSSMDGLTKRRNASAYDQCLLQSRVLVEGLGQGGCQTQLFGRSLKSPLLIAPLAYQRLVHPMGEIATVQAALAQGVGFCLSTLSSTSIEAVSEAASDSCRWFQLYCQPDLNETLHLIDRAEQADFQALIVTVDAPFNGVRHDEQRAGFRLPADVSAVNLNHLPKPRAGDSVFECWMKTAPTWKTIGLILEHTHLPVILKGVMHPEDALKAVDLGVSGIIVSNHGGRVLDTQPASLEVLPLMRQVLPEGFPILMDGGIRRGSDIFKAIALGADAVLLGRYVLYALAVAGPLGVAHILRVLRDELEATMALCGCASLADVSTACLFDFPGTFSNNRGLE</sequence>
<dbReference type="InterPro" id="IPR000262">
    <property type="entry name" value="FMN-dep_DH"/>
</dbReference>
<dbReference type="GO" id="GO:0016614">
    <property type="term" value="F:oxidoreductase activity, acting on CH-OH group of donors"/>
    <property type="evidence" value="ECO:0007669"/>
    <property type="project" value="UniProtKB-ARBA"/>
</dbReference>
<proteinExistence type="inferred from homology"/>
<organism evidence="9 10">
    <name type="scientific">Nitrincola tibetensis</name>
    <dbReference type="NCBI Taxonomy" id="2219697"/>
    <lineage>
        <taxon>Bacteria</taxon>
        <taxon>Pseudomonadati</taxon>
        <taxon>Pseudomonadota</taxon>
        <taxon>Gammaproteobacteria</taxon>
        <taxon>Oceanospirillales</taxon>
        <taxon>Oceanospirillaceae</taxon>
        <taxon>Nitrincola</taxon>
    </lineage>
</organism>
<feature type="domain" description="FMN hydroxy acid dehydrogenase" evidence="8">
    <location>
        <begin position="3"/>
        <end position="359"/>
    </location>
</feature>
<comment type="cofactor">
    <cofactor evidence="1">
        <name>FMN</name>
        <dbReference type="ChEBI" id="CHEBI:58210"/>
    </cofactor>
</comment>
<dbReference type="PIRSF" id="PIRSF000138">
    <property type="entry name" value="Al-hdrx_acd_dh"/>
    <property type="match status" value="1"/>
</dbReference>
<protein>
    <submittedName>
        <fullName evidence="9">Alpha-hydroxy-acid oxidizing protein</fullName>
    </submittedName>
</protein>
<evidence type="ECO:0000256" key="5">
    <source>
        <dbReference type="ARBA" id="ARBA00024042"/>
    </source>
</evidence>
<dbReference type="InterPro" id="IPR012133">
    <property type="entry name" value="Alpha-hydoxy_acid_DH_FMN"/>
</dbReference>
<evidence type="ECO:0000259" key="8">
    <source>
        <dbReference type="PROSITE" id="PS51349"/>
    </source>
</evidence>
<dbReference type="PROSITE" id="PS51349">
    <property type="entry name" value="FMN_HYDROXY_ACID_DH_2"/>
    <property type="match status" value="1"/>
</dbReference>
<dbReference type="OrthoDB" id="9770452at2"/>
<dbReference type="FunFam" id="3.20.20.70:FF:000029">
    <property type="entry name" value="L-lactate dehydrogenase"/>
    <property type="match status" value="1"/>
</dbReference>
<feature type="binding site" evidence="7">
    <location>
        <position position="112"/>
    </location>
    <ligand>
        <name>FMN</name>
        <dbReference type="ChEBI" id="CHEBI:58210"/>
    </ligand>
</feature>
<evidence type="ECO:0000256" key="3">
    <source>
        <dbReference type="ARBA" id="ARBA00022643"/>
    </source>
</evidence>
<feature type="binding site" evidence="7">
    <location>
        <position position="252"/>
    </location>
    <ligand>
        <name>FMN</name>
        <dbReference type="ChEBI" id="CHEBI:58210"/>
    </ligand>
</feature>
<keyword evidence="4" id="KW-0560">Oxidoreductase</keyword>
<dbReference type="CDD" id="cd02809">
    <property type="entry name" value="alpha_hydroxyacid_oxid_FMN"/>
    <property type="match status" value="1"/>
</dbReference>
<keyword evidence="2 7" id="KW-0285">Flavoprotein</keyword>
<feature type="binding site" evidence="7">
    <location>
        <position position="254"/>
    </location>
    <ligand>
        <name>glyoxylate</name>
        <dbReference type="ChEBI" id="CHEBI:36655"/>
    </ligand>
</feature>
<feature type="binding site" evidence="7">
    <location>
        <begin position="308"/>
        <end position="309"/>
    </location>
    <ligand>
        <name>FMN</name>
        <dbReference type="ChEBI" id="CHEBI:58210"/>
    </ligand>
</feature>
<evidence type="ECO:0000256" key="7">
    <source>
        <dbReference type="PIRSR" id="PIRSR000138-2"/>
    </source>
</evidence>
<evidence type="ECO:0000313" key="9">
    <source>
        <dbReference type="EMBL" id="RAU19070.1"/>
    </source>
</evidence>
<evidence type="ECO:0000256" key="6">
    <source>
        <dbReference type="PIRSR" id="PIRSR000138-1"/>
    </source>
</evidence>
<evidence type="ECO:0000256" key="2">
    <source>
        <dbReference type="ARBA" id="ARBA00022630"/>
    </source>
</evidence>
<feature type="binding site" evidence="7">
    <location>
        <begin position="83"/>
        <end position="85"/>
    </location>
    <ligand>
        <name>FMN</name>
        <dbReference type="ChEBI" id="CHEBI:58210"/>
    </ligand>
</feature>
<name>A0A364NPY3_9GAMM</name>
<comment type="similarity">
    <text evidence="5">Belongs to the FMN-dependent alpha-hydroxy acid dehydrogenase family.</text>
</comment>
<feature type="binding site" evidence="7">
    <location>
        <position position="257"/>
    </location>
    <ligand>
        <name>glyoxylate</name>
        <dbReference type="ChEBI" id="CHEBI:36655"/>
    </ligand>
</feature>
<dbReference type="SUPFAM" id="SSF51395">
    <property type="entry name" value="FMN-linked oxidoreductases"/>
    <property type="match status" value="1"/>
</dbReference>
<dbReference type="PANTHER" id="PTHR10578">
    <property type="entry name" value="S -2-HYDROXY-ACID OXIDASE-RELATED"/>
    <property type="match status" value="1"/>
</dbReference>
<gene>
    <name evidence="9" type="ORF">DN062_06255</name>
</gene>
<evidence type="ECO:0000313" key="10">
    <source>
        <dbReference type="Proteomes" id="UP000250744"/>
    </source>
</evidence>
<dbReference type="RefSeq" id="WP_112158457.1">
    <property type="nucleotide sequence ID" value="NZ_QKRX01000003.1"/>
</dbReference>
<keyword evidence="10" id="KW-1185">Reference proteome</keyword>
<dbReference type="Proteomes" id="UP000250744">
    <property type="component" value="Unassembled WGS sequence"/>
</dbReference>